<accession>A0AAU8LME8</accession>
<organism evidence="2">
    <name type="scientific">Pseudomonas syringae CC1417</name>
    <dbReference type="NCBI Taxonomy" id="1357272"/>
    <lineage>
        <taxon>Bacteria</taxon>
        <taxon>Pseudomonadati</taxon>
        <taxon>Pseudomonadota</taxon>
        <taxon>Gammaproteobacteria</taxon>
        <taxon>Pseudomonadales</taxon>
        <taxon>Pseudomonadaceae</taxon>
        <taxon>Pseudomonas</taxon>
        <taxon>Pseudomonas syringae</taxon>
    </lineage>
</organism>
<dbReference type="RefSeq" id="WP_024695093.1">
    <property type="nucleotide sequence ID" value="NZ_CP159362.1"/>
</dbReference>
<reference evidence="2" key="2">
    <citation type="submission" date="2024-07" db="EMBL/GenBank/DDBJ databases">
        <title>A complete genome sequence for Pseudomonas syringae CC1417.</title>
        <authorList>
            <person name="Baltrus D.A."/>
        </authorList>
    </citation>
    <scope>NUCLEOTIDE SEQUENCE</scope>
    <source>
        <strain evidence="2">CC1417</strain>
    </source>
</reference>
<reference evidence="2" key="1">
    <citation type="journal article" date="2014" name="Genome Announc.">
        <title>Draft Genome Sequences of a Phylogenetically Diverse Suite of Pseudomonas syringae Strains from Multiple Source Populations.</title>
        <authorList>
            <person name="Baltrus D.A."/>
            <person name="Yourstone S."/>
            <person name="Lind A."/>
            <person name="Guilbaud C."/>
            <person name="Sands D.C."/>
            <person name="Jones C.D."/>
            <person name="Morris C.E."/>
            <person name="Dangl J.L."/>
        </authorList>
    </citation>
    <scope>NUCLEOTIDE SEQUENCE</scope>
    <source>
        <strain evidence="2">CC1417</strain>
    </source>
</reference>
<sequence length="245" mass="28091">MLNTRSETAISVTHLSFPDKQGLEKHSRTDELVRLFQLAEEKIKLVENLNQELSIPAINELRYAGYHMAQYLSGQVEADAQLSKAENHCKRAIYDAVEAGITHQLELIKLFQHDFRNLIITETISRYGEIKKEVKAARDLILTPRDNSKDRSEYYAECSSHLENLRRAHDELEFYRDDLLKRLQKTNRDIWMYRATLAMLLICSGAFIYSALQYHHPQIPTVASAISPTDTPLTPSSTVQLDSAN</sequence>
<evidence type="ECO:0000256" key="1">
    <source>
        <dbReference type="SAM" id="Phobius"/>
    </source>
</evidence>
<keyword evidence="1" id="KW-0472">Membrane</keyword>
<dbReference type="EMBL" id="CP159362">
    <property type="protein sequence ID" value="XCN69746.1"/>
    <property type="molecule type" value="Genomic_DNA"/>
</dbReference>
<protein>
    <submittedName>
        <fullName evidence="2">Uncharacterized protein</fullName>
    </submittedName>
</protein>
<dbReference type="AlphaFoldDB" id="A0AAU8LME8"/>
<evidence type="ECO:0000313" key="2">
    <source>
        <dbReference type="EMBL" id="XCN69746.1"/>
    </source>
</evidence>
<keyword evidence="1" id="KW-0812">Transmembrane</keyword>
<name>A0AAU8LME8_PSESX</name>
<feature type="transmembrane region" description="Helical" evidence="1">
    <location>
        <begin position="191"/>
        <end position="212"/>
    </location>
</feature>
<proteinExistence type="predicted"/>
<gene>
    <name evidence="2" type="ORF">N011_10840</name>
</gene>
<keyword evidence="1" id="KW-1133">Transmembrane helix</keyword>